<dbReference type="SUPFAM" id="SSF142906">
    <property type="entry name" value="YjbR-like"/>
    <property type="match status" value="1"/>
</dbReference>
<dbReference type="InterPro" id="IPR038056">
    <property type="entry name" value="YjbR-like_sf"/>
</dbReference>
<dbReference type="PATRIC" id="fig|1702214.3.peg.1378"/>
<comment type="caution">
    <text evidence="1">The sequence shown here is derived from an EMBL/GenBank/DDBJ whole genome shotgun (WGS) entry which is preliminary data.</text>
</comment>
<dbReference type="Pfam" id="PF04237">
    <property type="entry name" value="YjbR"/>
    <property type="match status" value="1"/>
</dbReference>
<dbReference type="AlphaFoldDB" id="A0A0Q4B7Q8"/>
<evidence type="ECO:0000313" key="2">
    <source>
        <dbReference type="Proteomes" id="UP000054172"/>
    </source>
</evidence>
<accession>A0A0Q4B7Q8</accession>
<name>A0A0Q4B7Q8_9BACT</name>
<proteinExistence type="predicted"/>
<dbReference type="Proteomes" id="UP000054172">
    <property type="component" value="Unassembled WGS sequence"/>
</dbReference>
<reference evidence="1" key="1">
    <citation type="submission" date="2015-08" db="EMBL/GenBank/DDBJ databases">
        <title>Candidatus Bacteriodes Periocalifornicus.</title>
        <authorList>
            <person name="McLean J.S."/>
            <person name="Kelley S."/>
        </authorList>
    </citation>
    <scope>NUCLEOTIDE SEQUENCE [LARGE SCALE GENOMIC DNA]</scope>
    <source>
        <strain evidence="1">12B</strain>
    </source>
</reference>
<evidence type="ECO:0008006" key="3">
    <source>
        <dbReference type="Google" id="ProtNLM"/>
    </source>
</evidence>
<dbReference type="InterPro" id="IPR007351">
    <property type="entry name" value="YjbR"/>
</dbReference>
<keyword evidence="2" id="KW-1185">Reference proteome</keyword>
<dbReference type="PANTHER" id="PTHR35145:SF1">
    <property type="entry name" value="CYTOPLASMIC PROTEIN"/>
    <property type="match status" value="1"/>
</dbReference>
<sequence>MTLEDLRRFALSLPDTSEDMPFGPDILALRLHGKIFMLINLDVMPLRINLKCNPTRAVELRALYPQVTPGWHMNKKHWNSVTELELLPRGLVRSLICHSYNCVLSSLPMKERKSLYPVEESYTGGKSW</sequence>
<protein>
    <recommendedName>
        <fullName evidence="3">MmcQ-like protein</fullName>
    </recommendedName>
</protein>
<dbReference type="Gene3D" id="3.90.1150.30">
    <property type="match status" value="1"/>
</dbReference>
<dbReference type="PANTHER" id="PTHR35145">
    <property type="entry name" value="CYTOPLASMIC PROTEIN-RELATED"/>
    <property type="match status" value="1"/>
</dbReference>
<dbReference type="EMBL" id="LIIK01000013">
    <property type="protein sequence ID" value="KQM09081.1"/>
    <property type="molecule type" value="Genomic_DNA"/>
</dbReference>
<organism evidence="1 2">
    <name type="scientific">Candidatus [Bacteroides] periocalifornicus</name>
    <dbReference type="NCBI Taxonomy" id="1702214"/>
    <lineage>
        <taxon>Bacteria</taxon>
        <taxon>Pseudomonadati</taxon>
        <taxon>Bacteroidota</taxon>
    </lineage>
</organism>
<gene>
    <name evidence="1" type="ORF">AL399_03830</name>
</gene>
<dbReference type="InterPro" id="IPR058532">
    <property type="entry name" value="YjbR/MT2646/Rv2570-like"/>
</dbReference>
<evidence type="ECO:0000313" key="1">
    <source>
        <dbReference type="EMBL" id="KQM09081.1"/>
    </source>
</evidence>